<evidence type="ECO:0000256" key="1">
    <source>
        <dbReference type="ARBA" id="ARBA00004903"/>
    </source>
</evidence>
<dbReference type="InterPro" id="IPR017925">
    <property type="entry name" value="DHFR_CS"/>
</dbReference>
<comment type="similarity">
    <text evidence="2 7 8">Belongs to the dihydrofolate reductase family.</text>
</comment>
<sequence>MSGARPDSTVTVIAAVARNGVIGADGGLPWSLPGDLPRVKALTLGHVLVMGRKTFDSIGRPLPGRTTVVVTRQPGWSADGVEVARSVPEALELASSIDRHVFVFGGAEIYAQTLDVADRLELTEVHAEPVGDTRFPPVDWARWRETSREQRDGFDWATYVRS</sequence>
<dbReference type="PROSITE" id="PS00075">
    <property type="entry name" value="DHFR_1"/>
    <property type="match status" value="1"/>
</dbReference>
<evidence type="ECO:0000313" key="11">
    <source>
        <dbReference type="Proteomes" id="UP000469185"/>
    </source>
</evidence>
<keyword evidence="6 7" id="KW-0560">Oxidoreductase</keyword>
<dbReference type="Gene3D" id="3.40.430.10">
    <property type="entry name" value="Dihydrofolate Reductase, subunit A"/>
    <property type="match status" value="1"/>
</dbReference>
<comment type="catalytic activity">
    <reaction evidence="7">
        <text>(6S)-5,6,7,8-tetrahydrofolate + NADP(+) = 7,8-dihydrofolate + NADPH + H(+)</text>
        <dbReference type="Rhea" id="RHEA:15009"/>
        <dbReference type="ChEBI" id="CHEBI:15378"/>
        <dbReference type="ChEBI" id="CHEBI:57451"/>
        <dbReference type="ChEBI" id="CHEBI:57453"/>
        <dbReference type="ChEBI" id="CHEBI:57783"/>
        <dbReference type="ChEBI" id="CHEBI:58349"/>
        <dbReference type="EC" id="1.5.1.3"/>
    </reaction>
</comment>
<evidence type="ECO:0000256" key="8">
    <source>
        <dbReference type="RuleBase" id="RU004474"/>
    </source>
</evidence>
<keyword evidence="4 7" id="KW-0554">One-carbon metabolism</keyword>
<evidence type="ECO:0000256" key="3">
    <source>
        <dbReference type="ARBA" id="ARBA00012856"/>
    </source>
</evidence>
<dbReference type="PANTHER" id="PTHR48069">
    <property type="entry name" value="DIHYDROFOLATE REDUCTASE"/>
    <property type="match status" value="1"/>
</dbReference>
<dbReference type="InterPro" id="IPR001796">
    <property type="entry name" value="DHFR_dom"/>
</dbReference>
<comment type="function">
    <text evidence="7">Key enzyme in folate metabolism. Catalyzes an essential reaction for de novo glycine and purine synthesis, and for DNA precursor synthesis.</text>
</comment>
<evidence type="ECO:0000259" key="9">
    <source>
        <dbReference type="PROSITE" id="PS51330"/>
    </source>
</evidence>
<dbReference type="RefSeq" id="WP_163814924.1">
    <property type="nucleotide sequence ID" value="NZ_JAAGOB010000001.1"/>
</dbReference>
<gene>
    <name evidence="10" type="ORF">G1H11_00110</name>
</gene>
<dbReference type="PIRSF" id="PIRSF000194">
    <property type="entry name" value="DHFR"/>
    <property type="match status" value="1"/>
</dbReference>
<evidence type="ECO:0000256" key="5">
    <source>
        <dbReference type="ARBA" id="ARBA00022857"/>
    </source>
</evidence>
<dbReference type="PROSITE" id="PS51330">
    <property type="entry name" value="DHFR_2"/>
    <property type="match status" value="1"/>
</dbReference>
<dbReference type="GO" id="GO:0006730">
    <property type="term" value="P:one-carbon metabolic process"/>
    <property type="evidence" value="ECO:0007669"/>
    <property type="project" value="UniProtKB-KW"/>
</dbReference>
<comment type="caution">
    <text evidence="10">The sequence shown here is derived from an EMBL/GenBank/DDBJ whole genome shotgun (WGS) entry which is preliminary data.</text>
</comment>
<dbReference type="PANTHER" id="PTHR48069:SF3">
    <property type="entry name" value="DIHYDROFOLATE REDUCTASE"/>
    <property type="match status" value="1"/>
</dbReference>
<dbReference type="SUPFAM" id="SSF53597">
    <property type="entry name" value="Dihydrofolate reductase-like"/>
    <property type="match status" value="1"/>
</dbReference>
<evidence type="ECO:0000256" key="7">
    <source>
        <dbReference type="PIRNR" id="PIRNR000194"/>
    </source>
</evidence>
<dbReference type="Pfam" id="PF00186">
    <property type="entry name" value="DHFR_1"/>
    <property type="match status" value="1"/>
</dbReference>
<reference evidence="10 11" key="1">
    <citation type="submission" date="2020-02" db="EMBL/GenBank/DDBJ databases">
        <authorList>
            <person name="Li X.-J."/>
            <person name="Feng X.-M."/>
        </authorList>
    </citation>
    <scope>NUCLEOTIDE SEQUENCE [LARGE SCALE GENOMIC DNA]</scope>
    <source>
        <strain evidence="10 11">CGMCC 4.7225</strain>
    </source>
</reference>
<dbReference type="UniPathway" id="UPA00077">
    <property type="reaction ID" value="UER00158"/>
</dbReference>
<evidence type="ECO:0000256" key="6">
    <source>
        <dbReference type="ARBA" id="ARBA00023002"/>
    </source>
</evidence>
<name>A0A6N9YFN3_9ACTN</name>
<keyword evidence="5 7" id="KW-0521">NADP</keyword>
<organism evidence="10 11">
    <name type="scientific">Phytoactinopolyspora alkaliphila</name>
    <dbReference type="NCBI Taxonomy" id="1783498"/>
    <lineage>
        <taxon>Bacteria</taxon>
        <taxon>Bacillati</taxon>
        <taxon>Actinomycetota</taxon>
        <taxon>Actinomycetes</taxon>
        <taxon>Jiangellales</taxon>
        <taxon>Jiangellaceae</taxon>
        <taxon>Phytoactinopolyspora</taxon>
    </lineage>
</organism>
<dbReference type="EC" id="1.5.1.3" evidence="3 7"/>
<evidence type="ECO:0000256" key="4">
    <source>
        <dbReference type="ARBA" id="ARBA00022563"/>
    </source>
</evidence>
<accession>A0A6N9YFN3</accession>
<keyword evidence="11" id="KW-1185">Reference proteome</keyword>
<evidence type="ECO:0000313" key="10">
    <source>
        <dbReference type="EMBL" id="NED93715.1"/>
    </source>
</evidence>
<dbReference type="EMBL" id="JAAGOB010000001">
    <property type="protein sequence ID" value="NED93715.1"/>
    <property type="molecule type" value="Genomic_DNA"/>
</dbReference>
<proteinExistence type="inferred from homology"/>
<comment type="pathway">
    <text evidence="1 7">Cofactor biosynthesis; tetrahydrofolate biosynthesis; 5,6,7,8-tetrahydrofolate from 7,8-dihydrofolate: step 1/1.</text>
</comment>
<dbReference type="GO" id="GO:0046654">
    <property type="term" value="P:tetrahydrofolate biosynthetic process"/>
    <property type="evidence" value="ECO:0007669"/>
    <property type="project" value="UniProtKB-UniPathway"/>
</dbReference>
<feature type="domain" description="DHFR" evidence="9">
    <location>
        <begin position="9"/>
        <end position="162"/>
    </location>
</feature>
<dbReference type="AlphaFoldDB" id="A0A6N9YFN3"/>
<dbReference type="CDD" id="cd00209">
    <property type="entry name" value="DHFR"/>
    <property type="match status" value="1"/>
</dbReference>
<dbReference type="GO" id="GO:0050661">
    <property type="term" value="F:NADP binding"/>
    <property type="evidence" value="ECO:0007669"/>
    <property type="project" value="InterPro"/>
</dbReference>
<dbReference type="GO" id="GO:0005829">
    <property type="term" value="C:cytosol"/>
    <property type="evidence" value="ECO:0007669"/>
    <property type="project" value="TreeGrafter"/>
</dbReference>
<dbReference type="InterPro" id="IPR012259">
    <property type="entry name" value="DHFR"/>
</dbReference>
<dbReference type="GO" id="GO:0046452">
    <property type="term" value="P:dihydrofolate metabolic process"/>
    <property type="evidence" value="ECO:0007669"/>
    <property type="project" value="TreeGrafter"/>
</dbReference>
<dbReference type="GO" id="GO:0046655">
    <property type="term" value="P:folic acid metabolic process"/>
    <property type="evidence" value="ECO:0007669"/>
    <property type="project" value="TreeGrafter"/>
</dbReference>
<protein>
    <recommendedName>
        <fullName evidence="3 7">Dihydrofolate reductase</fullName>
        <ecNumber evidence="3 7">1.5.1.3</ecNumber>
    </recommendedName>
</protein>
<dbReference type="GO" id="GO:0004146">
    <property type="term" value="F:dihydrofolate reductase activity"/>
    <property type="evidence" value="ECO:0007669"/>
    <property type="project" value="UniProtKB-EC"/>
</dbReference>
<dbReference type="PRINTS" id="PR00070">
    <property type="entry name" value="DHFR"/>
</dbReference>
<dbReference type="Proteomes" id="UP000469185">
    <property type="component" value="Unassembled WGS sequence"/>
</dbReference>
<evidence type="ECO:0000256" key="2">
    <source>
        <dbReference type="ARBA" id="ARBA00009539"/>
    </source>
</evidence>
<dbReference type="InterPro" id="IPR024072">
    <property type="entry name" value="DHFR-like_dom_sf"/>
</dbReference>